<evidence type="ECO:0000313" key="9">
    <source>
        <dbReference type="Proteomes" id="UP001530377"/>
    </source>
</evidence>
<feature type="region of interest" description="Disordered" evidence="7">
    <location>
        <begin position="52"/>
        <end position="84"/>
    </location>
</feature>
<evidence type="ECO:0000313" key="8">
    <source>
        <dbReference type="EMBL" id="KAL3821851.1"/>
    </source>
</evidence>
<dbReference type="HAMAP" id="MF_03111">
    <property type="entry name" value="Coq4"/>
    <property type="match status" value="1"/>
</dbReference>
<sequence length="341" mass="36830">MITTHYFRGGALPLQQWAATTTCLLLPFEGASFSSSSSKPSSINVPFYGSPLPPSSRYRHTGDSTSPPTPHHHHHHHHHHPPLSPLQRLATLVHSSIVAMHDPTRHDAVAAVGEVTGSHALSRMLSGMERDPVGRRILRDRPIVDGRTAALASSYHHRARVAAPSSDATATATAAGGGGGSSNNTFGVAYSSFLAMHAFDPECRASVRYLADPDLAYVMTRYRQCHDYWHVLTGLPPTVLGELGLKLLELVQTGMPLAALSAMSSMISSSSSSSSSSSGLILGEVEREVLWGTYLPWAIRANGNMAEHALMCVYYEEEFGTDVDDLRTRMGIEIAPKIELS</sequence>
<feature type="compositionally biased region" description="Basic residues" evidence="7">
    <location>
        <begin position="70"/>
        <end position="81"/>
    </location>
</feature>
<feature type="binding site" evidence="6">
    <location>
        <position position="227"/>
    </location>
    <ligand>
        <name>Zn(2+)</name>
        <dbReference type="ChEBI" id="CHEBI:29105"/>
    </ligand>
</feature>
<comment type="function">
    <text evidence="6">Lyase that catalyzes the C1-decarboxylation of 4-hydroxy-3-methoxy-5-(all-trans-polyprenyl)benzoic acid into 2-methoxy-6-(all-trans-polyprenyl)phenol during ubiquinone biosynthesis.</text>
</comment>
<keyword evidence="9" id="KW-1185">Reference proteome</keyword>
<dbReference type="PANTHER" id="PTHR12922:SF7">
    <property type="entry name" value="UBIQUINONE BIOSYNTHESIS PROTEIN COQ4 HOMOLOG, MITOCHONDRIAL"/>
    <property type="match status" value="1"/>
</dbReference>
<dbReference type="Proteomes" id="UP001530377">
    <property type="component" value="Unassembled WGS sequence"/>
</dbReference>
<name>A0ABD3SBN3_9STRA</name>
<gene>
    <name evidence="8" type="ORF">ACHAXA_002604</name>
</gene>
<keyword evidence="4 6" id="KW-0472">Membrane</keyword>
<dbReference type="EMBL" id="JALLPB020000082">
    <property type="protein sequence ID" value="KAL3821851.1"/>
    <property type="molecule type" value="Genomic_DNA"/>
</dbReference>
<evidence type="ECO:0000256" key="1">
    <source>
        <dbReference type="ARBA" id="ARBA00022688"/>
    </source>
</evidence>
<feature type="binding site" evidence="6">
    <location>
        <position position="242"/>
    </location>
    <ligand>
        <name>Zn(2+)</name>
        <dbReference type="ChEBI" id="CHEBI:29105"/>
    </ligand>
</feature>
<evidence type="ECO:0000256" key="6">
    <source>
        <dbReference type="HAMAP-Rule" id="MF_03111"/>
    </source>
</evidence>
<protein>
    <recommendedName>
        <fullName evidence="6">Ubiquinone biosynthesis protein COQ4 homolog, mitochondrial</fullName>
    </recommendedName>
    <alternativeName>
        <fullName evidence="6">4-hydroxy-3-methoxy-5-polyprenylbenzoate decarboxylase</fullName>
        <ecNumber evidence="6">4.1.1.130</ecNumber>
    </alternativeName>
    <alternativeName>
        <fullName evidence="6">Coenzyme Q biosynthesis protein 4 homolog</fullName>
    </alternativeName>
</protein>
<dbReference type="EC" id="4.1.1.130" evidence="6"/>
<evidence type="ECO:0000256" key="7">
    <source>
        <dbReference type="SAM" id="MobiDB-lite"/>
    </source>
</evidence>
<dbReference type="InterPro" id="IPR007715">
    <property type="entry name" value="Coq4"/>
</dbReference>
<comment type="cofactor">
    <cofactor evidence="6">
        <name>Zn(2+)</name>
        <dbReference type="ChEBI" id="CHEBI:29105"/>
    </cofactor>
</comment>
<keyword evidence="2 6" id="KW-0999">Mitochondrion inner membrane</keyword>
<dbReference type="InterPro" id="IPR027540">
    <property type="entry name" value="Coq4_euk"/>
</dbReference>
<feature type="binding site" evidence="6">
    <location>
        <position position="230"/>
    </location>
    <ligand>
        <name>Zn(2+)</name>
        <dbReference type="ChEBI" id="CHEBI:29105"/>
    </ligand>
</feature>
<comment type="similarity">
    <text evidence="6">Belongs to the COQ4 family.</text>
</comment>
<accession>A0ABD3SBN3</accession>
<evidence type="ECO:0000256" key="2">
    <source>
        <dbReference type="ARBA" id="ARBA00022792"/>
    </source>
</evidence>
<dbReference type="GO" id="GO:0008270">
    <property type="term" value="F:zinc ion binding"/>
    <property type="evidence" value="ECO:0007669"/>
    <property type="project" value="UniProtKB-UniRule"/>
</dbReference>
<keyword evidence="6" id="KW-0862">Zinc</keyword>
<dbReference type="PANTHER" id="PTHR12922">
    <property type="entry name" value="UBIQUINONE BIOSYNTHESIS PROTEIN"/>
    <property type="match status" value="1"/>
</dbReference>
<evidence type="ECO:0000256" key="5">
    <source>
        <dbReference type="ARBA" id="ARBA00023239"/>
    </source>
</evidence>
<dbReference type="Pfam" id="PF05019">
    <property type="entry name" value="Coq4"/>
    <property type="match status" value="2"/>
</dbReference>
<proteinExistence type="inferred from homology"/>
<comment type="subunit">
    <text evidence="6">Component of a multi-subunit COQ enzyme complex.</text>
</comment>
<keyword evidence="1 6" id="KW-0831">Ubiquinone biosynthesis</keyword>
<comment type="caution">
    <text evidence="8">The sequence shown here is derived from an EMBL/GenBank/DDBJ whole genome shotgun (WGS) entry which is preliminary data.</text>
</comment>
<reference evidence="8 9" key="1">
    <citation type="submission" date="2024-10" db="EMBL/GenBank/DDBJ databases">
        <title>Updated reference genomes for cyclostephanoid diatoms.</title>
        <authorList>
            <person name="Roberts W.R."/>
            <person name="Alverson A.J."/>
        </authorList>
    </citation>
    <scope>NUCLEOTIDE SEQUENCE [LARGE SCALE GENOMIC DNA]</scope>
    <source>
        <strain evidence="8 9">AJA228-03</strain>
    </source>
</reference>
<keyword evidence="6" id="KW-0479">Metal-binding</keyword>
<comment type="subcellular location">
    <subcellularLocation>
        <location evidence="6">Mitochondrion inner membrane</location>
        <topology evidence="6">Peripheral membrane protein</topology>
        <orientation evidence="6">Matrix side</orientation>
    </subcellularLocation>
</comment>
<evidence type="ECO:0000256" key="4">
    <source>
        <dbReference type="ARBA" id="ARBA00023136"/>
    </source>
</evidence>
<evidence type="ECO:0000256" key="3">
    <source>
        <dbReference type="ARBA" id="ARBA00023128"/>
    </source>
</evidence>
<comment type="pathway">
    <text evidence="6">Cofactor biosynthesis; ubiquinone biosynthesis.</text>
</comment>
<keyword evidence="3 6" id="KW-0496">Mitochondrion</keyword>
<comment type="catalytic activity">
    <reaction evidence="6">
        <text>a 4-hydroxy-3-methoxy-5-(all-trans-polyprenyl)benzoate + H(+) = a 2-methoxy-6-(all-trans-polyprenyl)phenol + CO2</text>
        <dbReference type="Rhea" id="RHEA:81179"/>
        <dbReference type="Rhea" id="RHEA-COMP:9551"/>
        <dbReference type="Rhea" id="RHEA-COMP:10931"/>
        <dbReference type="ChEBI" id="CHEBI:15378"/>
        <dbReference type="ChEBI" id="CHEBI:16526"/>
        <dbReference type="ChEBI" id="CHEBI:62731"/>
        <dbReference type="ChEBI" id="CHEBI:84443"/>
        <dbReference type="EC" id="4.1.1.130"/>
    </reaction>
</comment>
<organism evidence="8 9">
    <name type="scientific">Cyclostephanos tholiformis</name>
    <dbReference type="NCBI Taxonomy" id="382380"/>
    <lineage>
        <taxon>Eukaryota</taxon>
        <taxon>Sar</taxon>
        <taxon>Stramenopiles</taxon>
        <taxon>Ochrophyta</taxon>
        <taxon>Bacillariophyta</taxon>
        <taxon>Coscinodiscophyceae</taxon>
        <taxon>Thalassiosirophycidae</taxon>
        <taxon>Stephanodiscales</taxon>
        <taxon>Stephanodiscaceae</taxon>
        <taxon>Cyclostephanos</taxon>
    </lineage>
</organism>
<dbReference type="GO" id="GO:0120539">
    <property type="term" value="F:4-hydroxy-3-methoxy-5-polyprenylbenzoate decarboxylase activity"/>
    <property type="evidence" value="ECO:0007669"/>
    <property type="project" value="UniProtKB-EC"/>
</dbReference>
<dbReference type="GO" id="GO:0031314">
    <property type="term" value="C:extrinsic component of mitochondrial inner membrane"/>
    <property type="evidence" value="ECO:0007669"/>
    <property type="project" value="UniProtKB-UniRule"/>
</dbReference>
<feature type="binding site" evidence="6">
    <location>
        <position position="226"/>
    </location>
    <ligand>
        <name>Zn(2+)</name>
        <dbReference type="ChEBI" id="CHEBI:29105"/>
    </ligand>
</feature>
<dbReference type="AlphaFoldDB" id="A0ABD3SBN3"/>
<keyword evidence="5 6" id="KW-0456">Lyase</keyword>